<feature type="non-terminal residue" evidence="2">
    <location>
        <position position="1"/>
    </location>
</feature>
<feature type="signal peptide" evidence="1">
    <location>
        <begin position="1"/>
        <end position="21"/>
    </location>
</feature>
<gene>
    <name evidence="2" type="ORF">AVEN_83526_1</name>
</gene>
<keyword evidence="1" id="KW-0732">Signal</keyword>
<sequence>GSPKPLATCVVFMLPPSTVSCLQLTKEPVSHMHHCNRSKLFLSGTKWSGKTVTDLGIIFDTKLDFSQHIDTMVSEAYRRLGILESRTSEFFSELVLKVLNCVMSDPIWNIAVLSGIPVTETKLLLKEIIERIQNNFLRYLLYKKNRLYVQDVSSSLLRNILTFDEIYSIRKNKDLKTWRVPPSHDWYKRSSPGGSIGLACDRADQLVGLGFIGARAKCGHAAPIEPTRRRCLDLLAVI</sequence>
<dbReference type="EMBL" id="BGPR01013814">
    <property type="protein sequence ID" value="GBN62373.1"/>
    <property type="molecule type" value="Genomic_DNA"/>
</dbReference>
<dbReference type="AlphaFoldDB" id="A0A4Y2QG78"/>
<name>A0A4Y2QG78_ARAVE</name>
<evidence type="ECO:0000313" key="3">
    <source>
        <dbReference type="Proteomes" id="UP000499080"/>
    </source>
</evidence>
<dbReference type="Proteomes" id="UP000499080">
    <property type="component" value="Unassembled WGS sequence"/>
</dbReference>
<dbReference type="OrthoDB" id="6429252at2759"/>
<evidence type="ECO:0000256" key="1">
    <source>
        <dbReference type="SAM" id="SignalP"/>
    </source>
</evidence>
<protein>
    <submittedName>
        <fullName evidence="2">Uncharacterized protein</fullName>
    </submittedName>
</protein>
<comment type="caution">
    <text evidence="2">The sequence shown here is derived from an EMBL/GenBank/DDBJ whole genome shotgun (WGS) entry which is preliminary data.</text>
</comment>
<proteinExistence type="predicted"/>
<reference evidence="2 3" key="1">
    <citation type="journal article" date="2019" name="Sci. Rep.">
        <title>Orb-weaving spider Araneus ventricosus genome elucidates the spidroin gene catalogue.</title>
        <authorList>
            <person name="Kono N."/>
            <person name="Nakamura H."/>
            <person name="Ohtoshi R."/>
            <person name="Moran D.A.P."/>
            <person name="Shinohara A."/>
            <person name="Yoshida Y."/>
            <person name="Fujiwara M."/>
            <person name="Mori M."/>
            <person name="Tomita M."/>
            <person name="Arakawa K."/>
        </authorList>
    </citation>
    <scope>NUCLEOTIDE SEQUENCE [LARGE SCALE GENOMIC DNA]</scope>
</reference>
<keyword evidence="3" id="KW-1185">Reference proteome</keyword>
<accession>A0A4Y2QG78</accession>
<organism evidence="2 3">
    <name type="scientific">Araneus ventricosus</name>
    <name type="common">Orbweaver spider</name>
    <name type="synonym">Epeira ventricosa</name>
    <dbReference type="NCBI Taxonomy" id="182803"/>
    <lineage>
        <taxon>Eukaryota</taxon>
        <taxon>Metazoa</taxon>
        <taxon>Ecdysozoa</taxon>
        <taxon>Arthropoda</taxon>
        <taxon>Chelicerata</taxon>
        <taxon>Arachnida</taxon>
        <taxon>Araneae</taxon>
        <taxon>Araneomorphae</taxon>
        <taxon>Entelegynae</taxon>
        <taxon>Araneoidea</taxon>
        <taxon>Araneidae</taxon>
        <taxon>Araneus</taxon>
    </lineage>
</organism>
<evidence type="ECO:0000313" key="2">
    <source>
        <dbReference type="EMBL" id="GBN62373.1"/>
    </source>
</evidence>
<feature type="chain" id="PRO_5021355391" evidence="1">
    <location>
        <begin position="22"/>
        <end position="238"/>
    </location>
</feature>